<dbReference type="GO" id="GO:0005634">
    <property type="term" value="C:nucleus"/>
    <property type="evidence" value="ECO:0007669"/>
    <property type="project" value="TreeGrafter"/>
</dbReference>
<gene>
    <name evidence="8" type="ORF">AMS68_006167</name>
</gene>
<dbReference type="CDD" id="cd02440">
    <property type="entry name" value="AdoMet_MTases"/>
    <property type="match status" value="1"/>
</dbReference>
<dbReference type="FunFam" id="3.40.50.150:FF:000270">
    <property type="entry name" value="RNA methylase family protein"/>
    <property type="match status" value="1"/>
</dbReference>
<dbReference type="EMBL" id="CP051142">
    <property type="protein sequence ID" value="QIX00650.1"/>
    <property type="molecule type" value="Genomic_DNA"/>
</dbReference>
<organism evidence="8 9">
    <name type="scientific">Peltaster fructicola</name>
    <dbReference type="NCBI Taxonomy" id="286661"/>
    <lineage>
        <taxon>Eukaryota</taxon>
        <taxon>Fungi</taxon>
        <taxon>Dikarya</taxon>
        <taxon>Ascomycota</taxon>
        <taxon>Pezizomycotina</taxon>
        <taxon>Dothideomycetes</taxon>
        <taxon>Dothideomycetes incertae sedis</taxon>
        <taxon>Peltaster</taxon>
    </lineage>
</organism>
<evidence type="ECO:0000256" key="6">
    <source>
        <dbReference type="ARBA" id="ARBA00049075"/>
    </source>
</evidence>
<evidence type="ECO:0000256" key="7">
    <source>
        <dbReference type="ARBA" id="ARBA00049790"/>
    </source>
</evidence>
<comment type="catalytic activity">
    <reaction evidence="4">
        <text>a 5'-end (N(7)-methyl 5'-triphosphoguanosine)-ribonucleoside in snoRNA + S-adenosyl-L-methionine = a 5'-end (N(2),N(7)-dimethyl 5'-triphosphoguanosine)-ribonucleoside in snoRNA + S-adenosyl-L-homocysteine + H(+)</text>
        <dbReference type="Rhea" id="RHEA:78475"/>
        <dbReference type="Rhea" id="RHEA-COMP:19086"/>
        <dbReference type="Rhea" id="RHEA-COMP:19088"/>
        <dbReference type="ChEBI" id="CHEBI:15378"/>
        <dbReference type="ChEBI" id="CHEBI:57856"/>
        <dbReference type="ChEBI" id="CHEBI:59789"/>
        <dbReference type="ChEBI" id="CHEBI:156461"/>
        <dbReference type="ChEBI" id="CHEBI:172880"/>
    </reaction>
    <physiologicalReaction direction="left-to-right" evidence="4">
        <dbReference type="Rhea" id="RHEA:78476"/>
    </physiologicalReaction>
</comment>
<comment type="catalytic activity">
    <reaction evidence="5">
        <text>a 5'-end (N(2),N(7)-dimethyl 5'-triphosphoguanosine)-ribonucleoside in snRNA + S-adenosyl-L-methionine = a 5'-end (N(2),N(2),N(7)-trimethyl 5'-triphosphoguanosine)-ribonucleoside in snRNA + S-adenosyl-L-homocysteine + H(+)</text>
        <dbReference type="Rhea" id="RHEA:78479"/>
        <dbReference type="Rhea" id="RHEA-COMP:19087"/>
        <dbReference type="Rhea" id="RHEA-COMP:19089"/>
        <dbReference type="ChEBI" id="CHEBI:15378"/>
        <dbReference type="ChEBI" id="CHEBI:57856"/>
        <dbReference type="ChEBI" id="CHEBI:59789"/>
        <dbReference type="ChEBI" id="CHEBI:167623"/>
        <dbReference type="ChEBI" id="CHEBI:172880"/>
    </reaction>
    <physiologicalReaction direction="left-to-right" evidence="5">
        <dbReference type="Rhea" id="RHEA:78480"/>
    </physiologicalReaction>
</comment>
<evidence type="ECO:0000256" key="5">
    <source>
        <dbReference type="ARBA" id="ARBA00048763"/>
    </source>
</evidence>
<reference evidence="8 9" key="1">
    <citation type="journal article" date="2016" name="Sci. Rep.">
        <title>Peltaster fructicola genome reveals evolution from an invasive phytopathogen to an ectophytic parasite.</title>
        <authorList>
            <person name="Xu C."/>
            <person name="Chen H."/>
            <person name="Gleason M.L."/>
            <person name="Xu J.R."/>
            <person name="Liu H."/>
            <person name="Zhang R."/>
            <person name="Sun G."/>
        </authorList>
    </citation>
    <scope>NUCLEOTIDE SEQUENCE [LARGE SCALE GENOMIC DNA]</scope>
    <source>
        <strain evidence="8 9">LNHT1506</strain>
    </source>
</reference>
<evidence type="ECO:0000256" key="1">
    <source>
        <dbReference type="ARBA" id="ARBA00018517"/>
    </source>
</evidence>
<dbReference type="PANTHER" id="PTHR14741">
    <property type="entry name" value="S-ADENOSYLMETHIONINE-DEPENDENT METHYLTRANSFERASE RELATED"/>
    <property type="match status" value="1"/>
</dbReference>
<dbReference type="OrthoDB" id="194443at2759"/>
<dbReference type="SUPFAM" id="SSF53335">
    <property type="entry name" value="S-adenosyl-L-methionine-dependent methyltransferases"/>
    <property type="match status" value="1"/>
</dbReference>
<dbReference type="Proteomes" id="UP000503462">
    <property type="component" value="Chromosome 4"/>
</dbReference>
<dbReference type="PANTHER" id="PTHR14741:SF32">
    <property type="entry name" value="TRIMETHYLGUANOSINE SYNTHASE"/>
    <property type="match status" value="1"/>
</dbReference>
<evidence type="ECO:0000256" key="2">
    <source>
        <dbReference type="ARBA" id="ARBA00025783"/>
    </source>
</evidence>
<dbReference type="AlphaFoldDB" id="A0A6H0Y1Y3"/>
<comment type="similarity">
    <text evidence="2">Belongs to the methyltransferase superfamily. Trimethylguanosine synthase family.</text>
</comment>
<comment type="catalytic activity">
    <reaction evidence="6">
        <text>a 5'-end (N(7)-methyl 5'-triphosphoguanosine)-ribonucleoside in snRNA + S-adenosyl-L-methionine = a 5'-end (N(2),N(7)-dimethyl 5'-triphosphoguanosine)-ribonucleoside in snRNA + S-adenosyl-L-homocysteine + H(+)</text>
        <dbReference type="Rhea" id="RHEA:78471"/>
        <dbReference type="Rhea" id="RHEA-COMP:19085"/>
        <dbReference type="Rhea" id="RHEA-COMP:19087"/>
        <dbReference type="ChEBI" id="CHEBI:15378"/>
        <dbReference type="ChEBI" id="CHEBI:57856"/>
        <dbReference type="ChEBI" id="CHEBI:59789"/>
        <dbReference type="ChEBI" id="CHEBI:156461"/>
        <dbReference type="ChEBI" id="CHEBI:172880"/>
    </reaction>
    <physiologicalReaction direction="left-to-right" evidence="6">
        <dbReference type="Rhea" id="RHEA:78472"/>
    </physiologicalReaction>
</comment>
<dbReference type="InterPro" id="IPR029063">
    <property type="entry name" value="SAM-dependent_MTases_sf"/>
</dbReference>
<name>A0A6H0Y1Y3_9PEZI</name>
<evidence type="ECO:0000256" key="3">
    <source>
        <dbReference type="ARBA" id="ARBA00047418"/>
    </source>
</evidence>
<keyword evidence="9" id="KW-1185">Reference proteome</keyword>
<evidence type="ECO:0000313" key="8">
    <source>
        <dbReference type="EMBL" id="QIX00650.1"/>
    </source>
</evidence>
<dbReference type="Gene3D" id="3.40.50.150">
    <property type="entry name" value="Vaccinia Virus protein VP39"/>
    <property type="match status" value="1"/>
</dbReference>
<dbReference type="GO" id="GO:0071164">
    <property type="term" value="F:RNA cap trimethylguanosine synthase activity"/>
    <property type="evidence" value="ECO:0007669"/>
    <property type="project" value="TreeGrafter"/>
</dbReference>
<dbReference type="InterPro" id="IPR019012">
    <property type="entry name" value="RNA_cap_Gua-N2-MeTrfase"/>
</dbReference>
<proteinExistence type="inferred from homology"/>
<accession>A0A6H0Y1Y3</accession>
<evidence type="ECO:0000313" key="9">
    <source>
        <dbReference type="Proteomes" id="UP000503462"/>
    </source>
</evidence>
<evidence type="ECO:0000256" key="4">
    <source>
        <dbReference type="ARBA" id="ARBA00048740"/>
    </source>
</evidence>
<sequence>MGSTEEPLPNGIHHYTEVEEVPSQILKYWHRRHEIFSKYDEGVWMTDDVWFGVTPEPIAQQIATEVARAPPSKTIIIDAFGGAGGNVIHFALSGRWSRIFLVEKDATVLQCAKRNAEIYGVRKKIWFIHGDSFEVLQEQLKGISKDAVIFGSPPWGGPSYTSHNVFDLSVMQPYSLMDLHSAFSKASDHYVLYLPRTSDLRQIAELAQKDKKLDVIHYCMHGHSNALCVYFGSFAEP</sequence>
<dbReference type="Pfam" id="PF09445">
    <property type="entry name" value="Methyltransf_15"/>
    <property type="match status" value="1"/>
</dbReference>
<comment type="catalytic activity">
    <reaction evidence="3">
        <text>a 5'-end (N(2),N(7)-dimethyl 5'-triphosphoguanosine)-ribonucleoside in snoRNA + S-adenosyl-L-methionine = a 5'-end (N(2),N(2),N(7)-trimethyl 5'-triphosphoguanosine)-ribonucleoside in snoRNA + S-adenosyl-L-homocysteine + H(+)</text>
        <dbReference type="Rhea" id="RHEA:78507"/>
        <dbReference type="Rhea" id="RHEA-COMP:19088"/>
        <dbReference type="Rhea" id="RHEA-COMP:19090"/>
        <dbReference type="ChEBI" id="CHEBI:15378"/>
        <dbReference type="ChEBI" id="CHEBI:57856"/>
        <dbReference type="ChEBI" id="CHEBI:59789"/>
        <dbReference type="ChEBI" id="CHEBI:167623"/>
        <dbReference type="ChEBI" id="CHEBI:172880"/>
    </reaction>
    <physiologicalReaction direction="left-to-right" evidence="3">
        <dbReference type="Rhea" id="RHEA:78508"/>
    </physiologicalReaction>
</comment>
<protein>
    <recommendedName>
        <fullName evidence="1">Trimethylguanosine synthase</fullName>
    </recommendedName>
    <alternativeName>
        <fullName evidence="7">Cap-specific guanine-N(2) methyltransferase</fullName>
    </alternativeName>
</protein>